<evidence type="ECO:0008006" key="3">
    <source>
        <dbReference type="Google" id="ProtNLM"/>
    </source>
</evidence>
<evidence type="ECO:0000313" key="1">
    <source>
        <dbReference type="Proteomes" id="UP000050795"/>
    </source>
</evidence>
<keyword evidence="1" id="KW-1185">Reference proteome</keyword>
<sequence>MLKAGKTPGPDGIPAEALKIDPETTADLMTPLLEKVWKEGKVPEDWKNSYLFKLPKKGDLSQCKNWRGIMLLSIPSKILSRIILERIKQALDEKLRPEQAGFRRNKSCIDQIATLRIIIEQSLEWQSPLHLTQLHRL</sequence>
<accession>A0AA85IYK2</accession>
<reference evidence="2" key="2">
    <citation type="submission" date="2023-11" db="UniProtKB">
        <authorList>
            <consortium name="WormBaseParasite"/>
        </authorList>
    </citation>
    <scope>IDENTIFICATION</scope>
</reference>
<dbReference type="WBParaSite" id="TREG1_111900.1">
    <property type="protein sequence ID" value="TREG1_111900.1"/>
    <property type="gene ID" value="TREG1_111900"/>
</dbReference>
<reference evidence="1" key="1">
    <citation type="submission" date="2022-06" db="EMBL/GenBank/DDBJ databases">
        <authorList>
            <person name="Berger JAMES D."/>
            <person name="Berger JAMES D."/>
        </authorList>
    </citation>
    <scope>NUCLEOTIDE SEQUENCE [LARGE SCALE GENOMIC DNA]</scope>
</reference>
<dbReference type="Proteomes" id="UP000050795">
    <property type="component" value="Unassembled WGS sequence"/>
</dbReference>
<dbReference type="AlphaFoldDB" id="A0AA85IYK2"/>
<organism evidence="1 2">
    <name type="scientific">Trichobilharzia regenti</name>
    <name type="common">Nasal bird schistosome</name>
    <dbReference type="NCBI Taxonomy" id="157069"/>
    <lineage>
        <taxon>Eukaryota</taxon>
        <taxon>Metazoa</taxon>
        <taxon>Spiralia</taxon>
        <taxon>Lophotrochozoa</taxon>
        <taxon>Platyhelminthes</taxon>
        <taxon>Trematoda</taxon>
        <taxon>Digenea</taxon>
        <taxon>Strigeidida</taxon>
        <taxon>Schistosomatoidea</taxon>
        <taxon>Schistosomatidae</taxon>
        <taxon>Trichobilharzia</taxon>
    </lineage>
</organism>
<name>A0AA85IYK2_TRIRE</name>
<evidence type="ECO:0000313" key="2">
    <source>
        <dbReference type="WBParaSite" id="TREG1_111900.1"/>
    </source>
</evidence>
<proteinExistence type="predicted"/>
<protein>
    <recommendedName>
        <fullName evidence="3">Reverse transcriptase domain-containing protein</fullName>
    </recommendedName>
</protein>
<dbReference type="PANTHER" id="PTHR19446">
    <property type="entry name" value="REVERSE TRANSCRIPTASES"/>
    <property type="match status" value="1"/>
</dbReference>